<feature type="region of interest" description="Disordered" evidence="18">
    <location>
        <begin position="102"/>
        <end position="225"/>
    </location>
</feature>
<evidence type="ECO:0000256" key="9">
    <source>
        <dbReference type="ARBA" id="ARBA00022763"/>
    </source>
</evidence>
<reference evidence="20 21" key="1">
    <citation type="submission" date="2013-05" db="EMBL/GenBank/DDBJ databases">
        <title>Drechslerella stenobrocha genome reveals carnivorous origination and mechanical trapping mechanism of predatory fungi.</title>
        <authorList>
            <person name="Liu X."/>
            <person name="Zhang W."/>
            <person name="Liu K."/>
        </authorList>
    </citation>
    <scope>NUCLEOTIDE SEQUENCE [LARGE SCALE GENOMIC DNA]</scope>
    <source>
        <strain evidence="20 21">248</strain>
    </source>
</reference>
<evidence type="ECO:0000256" key="16">
    <source>
        <dbReference type="PROSITE-ProRule" id="PRU00175"/>
    </source>
</evidence>
<feature type="compositionally biased region" description="Acidic residues" evidence="18">
    <location>
        <begin position="190"/>
        <end position="207"/>
    </location>
</feature>
<dbReference type="GO" id="GO:0003697">
    <property type="term" value="F:single-stranded DNA binding"/>
    <property type="evidence" value="ECO:0007669"/>
    <property type="project" value="UniProtKB-UniRule"/>
</dbReference>
<evidence type="ECO:0000256" key="11">
    <source>
        <dbReference type="ARBA" id="ARBA00022786"/>
    </source>
</evidence>
<dbReference type="InterPro" id="IPR004580">
    <property type="entry name" value="Rad18_fungi"/>
</dbReference>
<comment type="similarity">
    <text evidence="4 17">Belongs to the RAD18 family.</text>
</comment>
<protein>
    <recommendedName>
        <fullName evidence="6 17">Postreplication repair E3 ubiquitin-protein ligase RAD18</fullName>
        <ecNumber evidence="5 17">2.3.2.27</ecNumber>
    </recommendedName>
    <alternativeName>
        <fullName evidence="17">RING-type E3 ubiquitin transferase RAD18</fullName>
    </alternativeName>
</protein>
<evidence type="ECO:0000256" key="7">
    <source>
        <dbReference type="ARBA" id="ARBA00022679"/>
    </source>
</evidence>
<dbReference type="GO" id="GO:0097505">
    <property type="term" value="C:Rad6-Rad18 complex"/>
    <property type="evidence" value="ECO:0007669"/>
    <property type="project" value="TreeGrafter"/>
</dbReference>
<accession>W7I8I3</accession>
<dbReference type="GO" id="GO:0006281">
    <property type="term" value="P:DNA repair"/>
    <property type="evidence" value="ECO:0007669"/>
    <property type="project" value="UniProtKB-KW"/>
</dbReference>
<evidence type="ECO:0000256" key="3">
    <source>
        <dbReference type="ARBA" id="ARBA00004906"/>
    </source>
</evidence>
<evidence type="ECO:0000256" key="15">
    <source>
        <dbReference type="ARBA" id="ARBA00023242"/>
    </source>
</evidence>
<keyword evidence="14 17" id="KW-0234">DNA repair</keyword>
<evidence type="ECO:0000256" key="5">
    <source>
        <dbReference type="ARBA" id="ARBA00012483"/>
    </source>
</evidence>
<keyword evidence="21" id="KW-1185">Reference proteome</keyword>
<evidence type="ECO:0000256" key="18">
    <source>
        <dbReference type="SAM" id="MobiDB-lite"/>
    </source>
</evidence>
<sequence>MDIDIPDPTDWLKTSIPNLQALDTSLGCGVCKEYFTAPMLTSCGHTFCSLCIRRHLSSVQKCPTCRQPDEENKLRKNTIIEELISAFLNVRKEMLERLAPKIEDESTSRRDSDIDMTRAEKRGSPGADDGAEDPDTMDRRRGKRRKREEPPNGASQESSTDRLRRSTRSSSQRTNSRLSNQAHDQIVDASDGDDDFTPLDDASDYESDSNRGKRRKQAARTPDAEDKVVCPLCFKPQDRSTVDVHVNQCIDLASRASVSPQKKPPPLGFRGPAPSGASNRQRPPYTDEEKAQLRIPKGNLSLTKEADIRKKLKGYGIRYDVSGKESKQVLWARLQDFINLWNANLDSLTPKLQRELVRDLDARERSQMNQKPSVVQDKEFERDVWSKKYGTSFASLTANARQSSTKKENVSTSAGGSSAAATSQAPEPTMMTAEVNGIGSP</sequence>
<evidence type="ECO:0000256" key="2">
    <source>
        <dbReference type="ARBA" id="ARBA00004123"/>
    </source>
</evidence>
<evidence type="ECO:0000256" key="13">
    <source>
        <dbReference type="ARBA" id="ARBA00023125"/>
    </source>
</evidence>
<evidence type="ECO:0000256" key="1">
    <source>
        <dbReference type="ARBA" id="ARBA00000900"/>
    </source>
</evidence>
<evidence type="ECO:0000256" key="14">
    <source>
        <dbReference type="ARBA" id="ARBA00023204"/>
    </source>
</evidence>
<dbReference type="Gene3D" id="3.30.40.10">
    <property type="entry name" value="Zinc/RING finger domain, C3HC4 (zinc finger)"/>
    <property type="match status" value="1"/>
</dbReference>
<keyword evidence="9 17" id="KW-0227">DNA damage</keyword>
<dbReference type="EC" id="2.3.2.27" evidence="5 17"/>
<organism evidence="20 21">
    <name type="scientific">Drechslerella stenobrocha 248</name>
    <dbReference type="NCBI Taxonomy" id="1043628"/>
    <lineage>
        <taxon>Eukaryota</taxon>
        <taxon>Fungi</taxon>
        <taxon>Dikarya</taxon>
        <taxon>Ascomycota</taxon>
        <taxon>Pezizomycotina</taxon>
        <taxon>Orbiliomycetes</taxon>
        <taxon>Orbiliales</taxon>
        <taxon>Orbiliaceae</taxon>
        <taxon>Drechslerella</taxon>
    </lineage>
</organism>
<dbReference type="GO" id="GO:0061630">
    <property type="term" value="F:ubiquitin protein ligase activity"/>
    <property type="evidence" value="ECO:0007669"/>
    <property type="project" value="UniProtKB-UniRule"/>
</dbReference>
<keyword evidence="13 17" id="KW-0238">DNA-binding</keyword>
<dbReference type="InterPro" id="IPR039577">
    <property type="entry name" value="Rad18"/>
</dbReference>
<evidence type="ECO:0000259" key="19">
    <source>
        <dbReference type="PROSITE" id="PS50089"/>
    </source>
</evidence>
<dbReference type="SMART" id="SM00184">
    <property type="entry name" value="RING"/>
    <property type="match status" value="1"/>
</dbReference>
<dbReference type="GO" id="GO:0005634">
    <property type="term" value="C:nucleus"/>
    <property type="evidence" value="ECO:0007669"/>
    <property type="project" value="UniProtKB-SubCell"/>
</dbReference>
<dbReference type="InterPro" id="IPR017907">
    <property type="entry name" value="Znf_RING_CS"/>
</dbReference>
<evidence type="ECO:0000256" key="4">
    <source>
        <dbReference type="ARBA" id="ARBA00009506"/>
    </source>
</evidence>
<comment type="subunit">
    <text evidence="17">Interacts with E2 UBC2, forming a complex with ubiquitin ligase activity.</text>
</comment>
<dbReference type="PANTHER" id="PTHR14134:SF2">
    <property type="entry name" value="E3 UBIQUITIN-PROTEIN LIGASE RAD18"/>
    <property type="match status" value="1"/>
</dbReference>
<dbReference type="GO" id="GO:0006513">
    <property type="term" value="P:protein monoubiquitination"/>
    <property type="evidence" value="ECO:0007669"/>
    <property type="project" value="InterPro"/>
</dbReference>
<evidence type="ECO:0000256" key="12">
    <source>
        <dbReference type="ARBA" id="ARBA00022833"/>
    </source>
</evidence>
<feature type="compositionally biased region" description="Basic and acidic residues" evidence="18">
    <location>
        <begin position="102"/>
        <end position="123"/>
    </location>
</feature>
<dbReference type="UniPathway" id="UPA00143"/>
<comment type="function">
    <text evidence="17">E3 RING-finger protein, member of the UBC2/RAD6 epistasis group. Associates to the E2 ubiquitin conjugating enzyme UBC2/RAD6 to form the UBC2-RAD18 ubiquitin ligase complex involved in postreplicative repair (PRR) of damaged DNA.</text>
</comment>
<keyword evidence="8 17" id="KW-0479">Metal-binding</keyword>
<dbReference type="OrthoDB" id="9049620at2759"/>
<evidence type="ECO:0000313" key="20">
    <source>
        <dbReference type="EMBL" id="EWC45340.1"/>
    </source>
</evidence>
<dbReference type="InterPro" id="IPR001841">
    <property type="entry name" value="Znf_RING"/>
</dbReference>
<name>W7I8I3_9PEZI</name>
<comment type="pathway">
    <text evidence="3 17">Protein modification; protein ubiquitination.</text>
</comment>
<dbReference type="AlphaFoldDB" id="W7I8I3"/>
<dbReference type="InterPro" id="IPR013083">
    <property type="entry name" value="Znf_RING/FYVE/PHD"/>
</dbReference>
<dbReference type="Proteomes" id="UP000024837">
    <property type="component" value="Unassembled WGS sequence"/>
</dbReference>
<feature type="compositionally biased region" description="Low complexity" evidence="18">
    <location>
        <begin position="411"/>
        <end position="425"/>
    </location>
</feature>
<keyword evidence="15 17" id="KW-0539">Nucleus</keyword>
<dbReference type="NCBIfam" id="TIGR00599">
    <property type="entry name" value="rad18"/>
    <property type="match status" value="1"/>
</dbReference>
<keyword evidence="10 16" id="KW-0863">Zinc-finger</keyword>
<feature type="region of interest" description="Disordered" evidence="18">
    <location>
        <begin position="396"/>
        <end position="441"/>
    </location>
</feature>
<keyword evidence="12 17" id="KW-0862">Zinc</keyword>
<evidence type="ECO:0000313" key="21">
    <source>
        <dbReference type="Proteomes" id="UP000024837"/>
    </source>
</evidence>
<evidence type="ECO:0000256" key="17">
    <source>
        <dbReference type="RuleBase" id="RU368093"/>
    </source>
</evidence>
<evidence type="ECO:0000256" key="8">
    <source>
        <dbReference type="ARBA" id="ARBA00022723"/>
    </source>
</evidence>
<dbReference type="GO" id="GO:0008270">
    <property type="term" value="F:zinc ion binding"/>
    <property type="evidence" value="ECO:0007669"/>
    <property type="project" value="UniProtKB-KW"/>
</dbReference>
<comment type="subcellular location">
    <subcellularLocation>
        <location evidence="2 17">Nucleus</location>
    </subcellularLocation>
</comment>
<dbReference type="Pfam" id="PF13923">
    <property type="entry name" value="zf-C3HC4_2"/>
    <property type="match status" value="1"/>
</dbReference>
<keyword evidence="7 17" id="KW-0808">Transferase</keyword>
<dbReference type="GO" id="GO:0006301">
    <property type="term" value="P:DNA damage tolerance"/>
    <property type="evidence" value="ECO:0007669"/>
    <property type="project" value="InterPro"/>
</dbReference>
<gene>
    <name evidence="20" type="ORF">DRE_00739</name>
</gene>
<feature type="region of interest" description="Disordered" evidence="18">
    <location>
        <begin position="257"/>
        <end position="291"/>
    </location>
</feature>
<feature type="domain" description="RING-type" evidence="19">
    <location>
        <begin position="28"/>
        <end position="66"/>
    </location>
</feature>
<dbReference type="PANTHER" id="PTHR14134">
    <property type="entry name" value="E3 UBIQUITIN-PROTEIN LIGASE RAD18"/>
    <property type="match status" value="1"/>
</dbReference>
<dbReference type="PROSITE" id="PS00518">
    <property type="entry name" value="ZF_RING_1"/>
    <property type="match status" value="1"/>
</dbReference>
<proteinExistence type="inferred from homology"/>
<comment type="catalytic activity">
    <reaction evidence="1 17">
        <text>S-ubiquitinyl-[E2 ubiquitin-conjugating enzyme]-L-cysteine + [acceptor protein]-L-lysine = [E2 ubiquitin-conjugating enzyme]-L-cysteine + N(6)-ubiquitinyl-[acceptor protein]-L-lysine.</text>
        <dbReference type="EC" id="2.3.2.27"/>
    </reaction>
</comment>
<feature type="compositionally biased region" description="Low complexity" evidence="18">
    <location>
        <begin position="168"/>
        <end position="181"/>
    </location>
</feature>
<evidence type="ECO:0000256" key="10">
    <source>
        <dbReference type="ARBA" id="ARBA00022771"/>
    </source>
</evidence>
<dbReference type="HOGENOM" id="CLU_028491_2_0_1"/>
<dbReference type="SUPFAM" id="SSF57850">
    <property type="entry name" value="RING/U-box"/>
    <property type="match status" value="1"/>
</dbReference>
<dbReference type="EMBL" id="KI966427">
    <property type="protein sequence ID" value="EWC45340.1"/>
    <property type="molecule type" value="Genomic_DNA"/>
</dbReference>
<keyword evidence="11 17" id="KW-0833">Ubl conjugation pathway</keyword>
<evidence type="ECO:0000256" key="6">
    <source>
        <dbReference type="ARBA" id="ARBA00015551"/>
    </source>
</evidence>
<dbReference type="PROSITE" id="PS50089">
    <property type="entry name" value="ZF_RING_2"/>
    <property type="match status" value="1"/>
</dbReference>
<dbReference type="FunFam" id="3.30.40.10:FF:000172">
    <property type="entry name" value="E3 ubiquitin-protein ligase RAD18"/>
    <property type="match status" value="1"/>
</dbReference>